<name>A0A7W6H5K1_9HYPH</name>
<protein>
    <submittedName>
        <fullName evidence="3">Uncharacterized protein</fullName>
    </submittedName>
</protein>
<accession>A0A7W6H5K1</accession>
<keyword evidence="2" id="KW-0732">Signal</keyword>
<comment type="caution">
    <text evidence="3">The sequence shown here is derived from an EMBL/GenBank/DDBJ whole genome shotgun (WGS) entry which is preliminary data.</text>
</comment>
<gene>
    <name evidence="3" type="ORF">GGR04_002791</name>
</gene>
<feature type="chain" id="PRO_5031516442" evidence="2">
    <location>
        <begin position="28"/>
        <end position="111"/>
    </location>
</feature>
<evidence type="ECO:0000256" key="2">
    <source>
        <dbReference type="SAM" id="SignalP"/>
    </source>
</evidence>
<dbReference type="AlphaFoldDB" id="A0A7W6H5K1"/>
<feature type="compositionally biased region" description="Polar residues" evidence="1">
    <location>
        <begin position="47"/>
        <end position="59"/>
    </location>
</feature>
<evidence type="ECO:0000313" key="3">
    <source>
        <dbReference type="EMBL" id="MBB3998936.1"/>
    </source>
</evidence>
<evidence type="ECO:0000313" key="4">
    <source>
        <dbReference type="Proteomes" id="UP000542776"/>
    </source>
</evidence>
<proteinExistence type="predicted"/>
<sequence>MRRISQFVMALAVLGTGAALAPAPARAQSPAEILQFCLQNPRNNTCQQIERNGGQVSNQPRRDNRRRDVDRRDDRRGYESRRDDRRSYDRRDDRRRYDNRRDDRRYDDDDY</sequence>
<keyword evidence="4" id="KW-1185">Reference proteome</keyword>
<feature type="region of interest" description="Disordered" evidence="1">
    <location>
        <begin position="47"/>
        <end position="111"/>
    </location>
</feature>
<dbReference type="Proteomes" id="UP000542776">
    <property type="component" value="Unassembled WGS sequence"/>
</dbReference>
<feature type="compositionally biased region" description="Basic and acidic residues" evidence="1">
    <location>
        <begin position="60"/>
        <end position="111"/>
    </location>
</feature>
<dbReference type="EMBL" id="JACIEK010000007">
    <property type="protein sequence ID" value="MBB3998936.1"/>
    <property type="molecule type" value="Genomic_DNA"/>
</dbReference>
<dbReference type="RefSeq" id="WP_183200465.1">
    <property type="nucleotide sequence ID" value="NZ_JACIEK010000007.1"/>
</dbReference>
<evidence type="ECO:0000256" key="1">
    <source>
        <dbReference type="SAM" id="MobiDB-lite"/>
    </source>
</evidence>
<feature type="signal peptide" evidence="2">
    <location>
        <begin position="1"/>
        <end position="27"/>
    </location>
</feature>
<organism evidence="3 4">
    <name type="scientific">Aureimonas pseudogalii</name>
    <dbReference type="NCBI Taxonomy" id="1744844"/>
    <lineage>
        <taxon>Bacteria</taxon>
        <taxon>Pseudomonadati</taxon>
        <taxon>Pseudomonadota</taxon>
        <taxon>Alphaproteobacteria</taxon>
        <taxon>Hyphomicrobiales</taxon>
        <taxon>Aurantimonadaceae</taxon>
        <taxon>Aureimonas</taxon>
    </lineage>
</organism>
<reference evidence="3 4" key="1">
    <citation type="submission" date="2020-08" db="EMBL/GenBank/DDBJ databases">
        <title>Genomic Encyclopedia of Type Strains, Phase IV (KMG-IV): sequencing the most valuable type-strain genomes for metagenomic binning, comparative biology and taxonomic classification.</title>
        <authorList>
            <person name="Goeker M."/>
        </authorList>
    </citation>
    <scope>NUCLEOTIDE SEQUENCE [LARGE SCALE GENOMIC DNA]</scope>
    <source>
        <strain evidence="3 4">DSM 102238</strain>
    </source>
</reference>